<feature type="domain" description="MOSC" evidence="1">
    <location>
        <begin position="89"/>
        <end position="271"/>
    </location>
</feature>
<dbReference type="GO" id="GO:0003824">
    <property type="term" value="F:catalytic activity"/>
    <property type="evidence" value="ECO:0007669"/>
    <property type="project" value="InterPro"/>
</dbReference>
<dbReference type="GO" id="GO:0030151">
    <property type="term" value="F:molybdenum ion binding"/>
    <property type="evidence" value="ECO:0007669"/>
    <property type="project" value="InterPro"/>
</dbReference>
<sequence length="330" mass="35361">MSVVRIQRFAVKGLSSDELDFAELHAGRGLPNDRRFAFIFLRCAHLLRENEWLHKENFLSVFATPSVCCGVETRFDDSSAELSVWRRGERAAPPLLVAPLGEAAGREAAAAFFSTLAGEPLALVDGADTHQFGNTRKGVLASGDLRTLHLVNENTVRALSEAAGVPLDPRRFRPNLLLRGVPAWEEFSWVGKELRLGPKARLRVISRTTRCAGVDRSAEAAAGGGEADAGGAVDVCQLLRQHFPQHGPFLGVYAQCCRSGGVRRGDALLVCAVSAPRRWAETAARLCVRLGVPQRWVGCRDPTAGAACAAALLLALCLHAILSLGATAAP</sequence>
<evidence type="ECO:0000313" key="2">
    <source>
        <dbReference type="EMBL" id="KAL1523519.1"/>
    </source>
</evidence>
<dbReference type="EMBL" id="JBGBPQ010000005">
    <property type="protein sequence ID" value="KAL1523519.1"/>
    <property type="molecule type" value="Genomic_DNA"/>
</dbReference>
<comment type="caution">
    <text evidence="2">The sequence shown here is derived from an EMBL/GenBank/DDBJ whole genome shotgun (WGS) entry which is preliminary data.</text>
</comment>
<evidence type="ECO:0000313" key="3">
    <source>
        <dbReference type="Proteomes" id="UP001515480"/>
    </source>
</evidence>
<gene>
    <name evidence="2" type="ORF">AB1Y20_018456</name>
</gene>
<accession>A0AB34JPA2</accession>
<dbReference type="PROSITE" id="PS51340">
    <property type="entry name" value="MOSC"/>
    <property type="match status" value="1"/>
</dbReference>
<dbReference type="GO" id="GO:0030170">
    <property type="term" value="F:pyridoxal phosphate binding"/>
    <property type="evidence" value="ECO:0007669"/>
    <property type="project" value="InterPro"/>
</dbReference>
<dbReference type="Proteomes" id="UP001515480">
    <property type="component" value="Unassembled WGS sequence"/>
</dbReference>
<reference evidence="2 3" key="1">
    <citation type="journal article" date="2024" name="Science">
        <title>Giant polyketide synthase enzymes in the biosynthesis of giant marine polyether toxins.</title>
        <authorList>
            <person name="Fallon T.R."/>
            <person name="Shende V.V."/>
            <person name="Wierzbicki I.H."/>
            <person name="Pendleton A.L."/>
            <person name="Watervoot N.F."/>
            <person name="Auber R.P."/>
            <person name="Gonzalez D.J."/>
            <person name="Wisecaver J.H."/>
            <person name="Moore B.S."/>
        </authorList>
    </citation>
    <scope>NUCLEOTIDE SEQUENCE [LARGE SCALE GENOMIC DNA]</scope>
    <source>
        <strain evidence="2 3">12B1</strain>
    </source>
</reference>
<protein>
    <recommendedName>
        <fullName evidence="1">MOSC domain-containing protein</fullName>
    </recommendedName>
</protein>
<dbReference type="SUPFAM" id="SSF50800">
    <property type="entry name" value="PK beta-barrel domain-like"/>
    <property type="match status" value="1"/>
</dbReference>
<proteinExistence type="predicted"/>
<dbReference type="Gene3D" id="2.40.33.20">
    <property type="entry name" value="PK beta-barrel domain-like"/>
    <property type="match status" value="1"/>
</dbReference>
<dbReference type="InterPro" id="IPR011037">
    <property type="entry name" value="Pyrv_Knase-like_insert_dom_sf"/>
</dbReference>
<dbReference type="Pfam" id="PF03473">
    <property type="entry name" value="MOSC"/>
    <property type="match status" value="1"/>
</dbReference>
<evidence type="ECO:0000259" key="1">
    <source>
        <dbReference type="PROSITE" id="PS51340"/>
    </source>
</evidence>
<keyword evidence="3" id="KW-1185">Reference proteome</keyword>
<name>A0AB34JPA2_PRYPA</name>
<dbReference type="AlphaFoldDB" id="A0AB34JPA2"/>
<organism evidence="2 3">
    <name type="scientific">Prymnesium parvum</name>
    <name type="common">Toxic golden alga</name>
    <dbReference type="NCBI Taxonomy" id="97485"/>
    <lineage>
        <taxon>Eukaryota</taxon>
        <taxon>Haptista</taxon>
        <taxon>Haptophyta</taxon>
        <taxon>Prymnesiophyceae</taxon>
        <taxon>Prymnesiales</taxon>
        <taxon>Prymnesiaceae</taxon>
        <taxon>Prymnesium</taxon>
    </lineage>
</organism>
<dbReference type="InterPro" id="IPR005302">
    <property type="entry name" value="MoCF_Sase_C"/>
</dbReference>